<dbReference type="EMBL" id="VTPC01090912">
    <property type="protein sequence ID" value="KAF2880767.1"/>
    <property type="molecule type" value="Genomic_DNA"/>
</dbReference>
<dbReference type="OrthoDB" id="8052569at2759"/>
<gene>
    <name evidence="1" type="ORF">ILUMI_25395</name>
</gene>
<sequence>MSATSNVEDSSDKSNTYVRQVESVFNTSFDKSINIISAKALLRYQATPMVEATLLKNTLRDAIEKVYLRPARREADKYVEGDLVLMLIDSGPNIGTSKKILPKSKGSFRVVHVLFNDCYEVEDLREGHR</sequence>
<reference evidence="1" key="1">
    <citation type="submission" date="2019-08" db="EMBL/GenBank/DDBJ databases">
        <title>The genome of the North American firefly Photinus pyralis.</title>
        <authorList>
            <consortium name="Photinus pyralis genome working group"/>
            <person name="Fallon T.R."/>
            <person name="Sander Lower S.E."/>
            <person name="Weng J.-K."/>
        </authorList>
    </citation>
    <scope>NUCLEOTIDE SEQUENCE</scope>
    <source>
        <strain evidence="1">TRF0915ILg1</strain>
        <tissue evidence="1">Whole body</tissue>
    </source>
</reference>
<proteinExistence type="predicted"/>
<protein>
    <submittedName>
        <fullName evidence="1">Uncharacterized protein</fullName>
    </submittedName>
</protein>
<evidence type="ECO:0000313" key="1">
    <source>
        <dbReference type="EMBL" id="KAF2880767.1"/>
    </source>
</evidence>
<dbReference type="AlphaFoldDB" id="A0A8K0FXY0"/>
<organism evidence="1 2">
    <name type="scientific">Ignelater luminosus</name>
    <name type="common">Cucubano</name>
    <name type="synonym">Pyrophorus luminosus</name>
    <dbReference type="NCBI Taxonomy" id="2038154"/>
    <lineage>
        <taxon>Eukaryota</taxon>
        <taxon>Metazoa</taxon>
        <taxon>Ecdysozoa</taxon>
        <taxon>Arthropoda</taxon>
        <taxon>Hexapoda</taxon>
        <taxon>Insecta</taxon>
        <taxon>Pterygota</taxon>
        <taxon>Neoptera</taxon>
        <taxon>Endopterygota</taxon>
        <taxon>Coleoptera</taxon>
        <taxon>Polyphaga</taxon>
        <taxon>Elateriformia</taxon>
        <taxon>Elateroidea</taxon>
        <taxon>Elateridae</taxon>
        <taxon>Agrypninae</taxon>
        <taxon>Pyrophorini</taxon>
        <taxon>Ignelater</taxon>
    </lineage>
</organism>
<comment type="caution">
    <text evidence="1">The sequence shown here is derived from an EMBL/GenBank/DDBJ whole genome shotgun (WGS) entry which is preliminary data.</text>
</comment>
<dbReference type="Proteomes" id="UP000801492">
    <property type="component" value="Unassembled WGS sequence"/>
</dbReference>
<evidence type="ECO:0000313" key="2">
    <source>
        <dbReference type="Proteomes" id="UP000801492"/>
    </source>
</evidence>
<name>A0A8K0FXY0_IGNLU</name>
<keyword evidence="2" id="KW-1185">Reference proteome</keyword>
<accession>A0A8K0FXY0</accession>